<name>A0AAV7NDP0_PLEWA</name>
<feature type="region of interest" description="Disordered" evidence="1">
    <location>
        <begin position="70"/>
        <end position="93"/>
    </location>
</feature>
<evidence type="ECO:0000256" key="1">
    <source>
        <dbReference type="SAM" id="MobiDB-lite"/>
    </source>
</evidence>
<organism evidence="2 3">
    <name type="scientific">Pleurodeles waltl</name>
    <name type="common">Iberian ribbed newt</name>
    <dbReference type="NCBI Taxonomy" id="8319"/>
    <lineage>
        <taxon>Eukaryota</taxon>
        <taxon>Metazoa</taxon>
        <taxon>Chordata</taxon>
        <taxon>Craniata</taxon>
        <taxon>Vertebrata</taxon>
        <taxon>Euteleostomi</taxon>
        <taxon>Amphibia</taxon>
        <taxon>Batrachia</taxon>
        <taxon>Caudata</taxon>
        <taxon>Salamandroidea</taxon>
        <taxon>Salamandridae</taxon>
        <taxon>Pleurodelinae</taxon>
        <taxon>Pleurodeles</taxon>
    </lineage>
</organism>
<comment type="caution">
    <text evidence="2">The sequence shown here is derived from an EMBL/GenBank/DDBJ whole genome shotgun (WGS) entry which is preliminary data.</text>
</comment>
<keyword evidence="3" id="KW-1185">Reference proteome</keyword>
<gene>
    <name evidence="2" type="ORF">NDU88_001250</name>
</gene>
<protein>
    <submittedName>
        <fullName evidence="2">Uncharacterized protein</fullName>
    </submittedName>
</protein>
<proteinExistence type="predicted"/>
<dbReference type="AlphaFoldDB" id="A0AAV7NDP0"/>
<dbReference type="EMBL" id="JANPWB010000012">
    <property type="protein sequence ID" value="KAJ1112990.1"/>
    <property type="molecule type" value="Genomic_DNA"/>
</dbReference>
<accession>A0AAV7NDP0</accession>
<sequence>MYSICCLPIFATDVKNKAKVEFPDHGISEKALQEILDLQKKELMQPWAQRKIWASEVSLRMNSLEESSNNHHCLASPVRHGRENLANTPLRRS</sequence>
<dbReference type="Proteomes" id="UP001066276">
    <property type="component" value="Chromosome 8"/>
</dbReference>
<evidence type="ECO:0000313" key="3">
    <source>
        <dbReference type="Proteomes" id="UP001066276"/>
    </source>
</evidence>
<evidence type="ECO:0000313" key="2">
    <source>
        <dbReference type="EMBL" id="KAJ1112990.1"/>
    </source>
</evidence>
<reference evidence="2" key="1">
    <citation type="journal article" date="2022" name="bioRxiv">
        <title>Sequencing and chromosome-scale assembly of the giantPleurodeles waltlgenome.</title>
        <authorList>
            <person name="Brown T."/>
            <person name="Elewa A."/>
            <person name="Iarovenko S."/>
            <person name="Subramanian E."/>
            <person name="Araus A.J."/>
            <person name="Petzold A."/>
            <person name="Susuki M."/>
            <person name="Suzuki K.-i.T."/>
            <person name="Hayashi T."/>
            <person name="Toyoda A."/>
            <person name="Oliveira C."/>
            <person name="Osipova E."/>
            <person name="Leigh N.D."/>
            <person name="Simon A."/>
            <person name="Yun M.H."/>
        </authorList>
    </citation>
    <scope>NUCLEOTIDE SEQUENCE</scope>
    <source>
        <strain evidence="2">20211129_DDA</strain>
        <tissue evidence="2">Liver</tissue>
    </source>
</reference>